<feature type="domain" description="TauD/TfdA-like" evidence="6">
    <location>
        <begin position="17"/>
        <end position="271"/>
    </location>
</feature>
<dbReference type="Gene3D" id="3.60.130.10">
    <property type="entry name" value="Clavaminate synthase-like"/>
    <property type="match status" value="1"/>
</dbReference>
<organism evidence="7 8">
    <name type="scientific">Reyranella soli</name>
    <dbReference type="NCBI Taxonomy" id="1230389"/>
    <lineage>
        <taxon>Bacteria</taxon>
        <taxon>Pseudomonadati</taxon>
        <taxon>Pseudomonadota</taxon>
        <taxon>Alphaproteobacteria</taxon>
        <taxon>Hyphomicrobiales</taxon>
        <taxon>Reyranellaceae</taxon>
        <taxon>Reyranella</taxon>
    </lineage>
</organism>
<accession>A0A512N739</accession>
<evidence type="ECO:0000256" key="1">
    <source>
        <dbReference type="ARBA" id="ARBA00005896"/>
    </source>
</evidence>
<comment type="similarity">
    <text evidence="1">Belongs to the TfdA dioxygenase family.</text>
</comment>
<dbReference type="EMBL" id="BKAJ01000032">
    <property type="protein sequence ID" value="GEP54805.1"/>
    <property type="molecule type" value="Genomic_DNA"/>
</dbReference>
<evidence type="ECO:0000256" key="2">
    <source>
        <dbReference type="ARBA" id="ARBA00022723"/>
    </source>
</evidence>
<keyword evidence="2" id="KW-0479">Metal-binding</keyword>
<name>A0A512N739_9HYPH</name>
<dbReference type="GO" id="GO:0000908">
    <property type="term" value="F:taurine dioxygenase activity"/>
    <property type="evidence" value="ECO:0007669"/>
    <property type="project" value="TreeGrafter"/>
</dbReference>
<sequence>MPEVVSCKGPLGARIEGLDRSRAGEPEVTAFLNRTLAEYLLVVVPGERMAPSETLAFARAFGTPRTQLLRYKRSGDVPEVSVMVSTLMADGTTDKTALRAEDWHTDDSYFAVPAKATLLHGIEIPSRGGSTWFCNMHSVYEALPGELRRRIDGMRAIHGYDTPRARNRPSARTPQEIAETPDVEHPLVRTHPETGRKALYLNPNRLDRIVGLERAESDALLDELADEARKPRHHFGHVWAAGDIVIWDNRATMHRVMIDYPMGEPRVTQRVLIEGEKPV</sequence>
<reference evidence="7 8" key="1">
    <citation type="submission" date="2019-07" db="EMBL/GenBank/DDBJ databases">
        <title>Whole genome shotgun sequence of Reyranella soli NBRC 108950.</title>
        <authorList>
            <person name="Hosoyama A."/>
            <person name="Uohara A."/>
            <person name="Ohji S."/>
            <person name="Ichikawa N."/>
        </authorList>
    </citation>
    <scope>NUCLEOTIDE SEQUENCE [LARGE SCALE GENOMIC DNA]</scope>
    <source>
        <strain evidence="7 8">NBRC 108950</strain>
    </source>
</reference>
<proteinExistence type="inferred from homology"/>
<evidence type="ECO:0000259" key="6">
    <source>
        <dbReference type="Pfam" id="PF02668"/>
    </source>
</evidence>
<dbReference type="GO" id="GO:0046872">
    <property type="term" value="F:metal ion binding"/>
    <property type="evidence" value="ECO:0007669"/>
    <property type="project" value="UniProtKB-KW"/>
</dbReference>
<evidence type="ECO:0000256" key="4">
    <source>
        <dbReference type="ARBA" id="ARBA00023002"/>
    </source>
</evidence>
<evidence type="ECO:0000313" key="7">
    <source>
        <dbReference type="EMBL" id="GEP54805.1"/>
    </source>
</evidence>
<dbReference type="InterPro" id="IPR003819">
    <property type="entry name" value="TauD/TfdA-like"/>
</dbReference>
<keyword evidence="8" id="KW-1185">Reference proteome</keyword>
<evidence type="ECO:0000256" key="3">
    <source>
        <dbReference type="ARBA" id="ARBA00022964"/>
    </source>
</evidence>
<dbReference type="InterPro" id="IPR042098">
    <property type="entry name" value="TauD-like_sf"/>
</dbReference>
<dbReference type="RefSeq" id="WP_147148715.1">
    <property type="nucleotide sequence ID" value="NZ_BKAJ01000032.1"/>
</dbReference>
<dbReference type="OrthoDB" id="7346227at2"/>
<dbReference type="PANTHER" id="PTHR30468:SF1">
    <property type="entry name" value="ALPHA-KETOGLUTARATE-DEPENDENT SULFONATE DIOXYGENASE"/>
    <property type="match status" value="1"/>
</dbReference>
<protein>
    <submittedName>
        <fullName evidence="7">Taurine dioxygenase</fullName>
    </submittedName>
</protein>
<dbReference type="PANTHER" id="PTHR30468">
    <property type="entry name" value="ALPHA-KETOGLUTARATE-DEPENDENT SULFONATE DIOXYGENASE"/>
    <property type="match status" value="1"/>
</dbReference>
<dbReference type="SUPFAM" id="SSF51197">
    <property type="entry name" value="Clavaminate synthase-like"/>
    <property type="match status" value="1"/>
</dbReference>
<keyword evidence="3 7" id="KW-0223">Dioxygenase</keyword>
<dbReference type="GO" id="GO:0005737">
    <property type="term" value="C:cytoplasm"/>
    <property type="evidence" value="ECO:0007669"/>
    <property type="project" value="TreeGrafter"/>
</dbReference>
<comment type="caution">
    <text evidence="7">The sequence shown here is derived from an EMBL/GenBank/DDBJ whole genome shotgun (WGS) entry which is preliminary data.</text>
</comment>
<dbReference type="Pfam" id="PF02668">
    <property type="entry name" value="TauD"/>
    <property type="match status" value="1"/>
</dbReference>
<dbReference type="GO" id="GO:0006790">
    <property type="term" value="P:sulfur compound metabolic process"/>
    <property type="evidence" value="ECO:0007669"/>
    <property type="project" value="TreeGrafter"/>
</dbReference>
<gene>
    <name evidence="7" type="primary">tauD_1</name>
    <name evidence="7" type="ORF">RSO01_19710</name>
</gene>
<keyword evidence="4" id="KW-0560">Oxidoreductase</keyword>
<dbReference type="AlphaFoldDB" id="A0A512N739"/>
<keyword evidence="5" id="KW-0408">Iron</keyword>
<dbReference type="InterPro" id="IPR051323">
    <property type="entry name" value="AtsK-like"/>
</dbReference>
<dbReference type="Proteomes" id="UP000321058">
    <property type="component" value="Unassembled WGS sequence"/>
</dbReference>
<evidence type="ECO:0000256" key="5">
    <source>
        <dbReference type="ARBA" id="ARBA00023004"/>
    </source>
</evidence>
<evidence type="ECO:0000313" key="8">
    <source>
        <dbReference type="Proteomes" id="UP000321058"/>
    </source>
</evidence>